<dbReference type="InterPro" id="IPR010106">
    <property type="entry name" value="RpnA"/>
</dbReference>
<proteinExistence type="predicted"/>
<sequence length="271" mass="29384">MTSRIPISNNFMFGRVLCREDICRGFLERVLGTEVGSIAYLNREQVLQPTVASRGVRLDVYAETALGVIDVEMQANPHADLGRRLRYYQASIDSGLLDQGSSWRDLRDSYIIFACDFDWLGAGFPVYTFDRLCRENSALSAQTGSTWVVLNACAGAIAPNEGLRNLLEYIRKGAVAPDDELISAMDAAVSAANEDREWVGSVMTVGDLLDDARADAIAEGLAEGRAEGRVEGVARMAALAAKLAEDGRAEDALAVMADPVAAEELLRKYGL</sequence>
<organism evidence="1 2">
    <name type="scientific">Adlercreutzia rubneri</name>
    <dbReference type="NCBI Taxonomy" id="2916441"/>
    <lineage>
        <taxon>Bacteria</taxon>
        <taxon>Bacillati</taxon>
        <taxon>Actinomycetota</taxon>
        <taxon>Coriobacteriia</taxon>
        <taxon>Eggerthellales</taxon>
        <taxon>Eggerthellaceae</taxon>
        <taxon>Adlercreutzia</taxon>
    </lineage>
</organism>
<name>A0A7K1T8M8_9ACTN</name>
<dbReference type="EMBL" id="WPOO01000027">
    <property type="protein sequence ID" value="MVN59760.1"/>
    <property type="molecule type" value="Genomic_DNA"/>
</dbReference>
<evidence type="ECO:0000313" key="2">
    <source>
        <dbReference type="Proteomes" id="UP000488839"/>
    </source>
</evidence>
<dbReference type="NCBIfam" id="TIGR01784">
    <property type="entry name" value="T_den_put_tspse"/>
    <property type="match status" value="1"/>
</dbReference>
<dbReference type="RefSeq" id="WP_114540202.1">
    <property type="nucleotide sequence ID" value="NZ_JARFIT010000009.1"/>
</dbReference>
<protein>
    <submittedName>
        <fullName evidence="1">Rpn family recombination-promoting nuclease/putative transposase</fullName>
    </submittedName>
</protein>
<dbReference type="Pfam" id="PF12784">
    <property type="entry name" value="PDDEXK_2"/>
    <property type="match status" value="1"/>
</dbReference>
<dbReference type="AlphaFoldDB" id="A0A7K1T8M8"/>
<reference evidence="1 2" key="1">
    <citation type="submission" date="2019-11" db="EMBL/GenBank/DDBJ databases">
        <title>Whole genome shotgun sequencing (WGS) data from Adlercreutzia equolifaciens ResAG-91, Eggerthella lenta MRI-F36, MRI-F37, MRI-F40, ResAG-49, ResAG-88, ResAG-121, ResAG-145, and Gordonibacter sp. ResAG-5, ResAG-26, ResAG-43, ResAG-50, ResAG-59.</title>
        <authorList>
            <person name="Stoll D.A."/>
            <person name="Danylec N."/>
            <person name="Franz C.M.A.P."/>
            <person name="Huch M."/>
        </authorList>
    </citation>
    <scope>NUCLEOTIDE SEQUENCE [LARGE SCALE GENOMIC DNA]</scope>
    <source>
        <strain evidence="1 2">ResAG-91</strain>
    </source>
</reference>
<comment type="caution">
    <text evidence="1">The sequence shown here is derived from an EMBL/GenBank/DDBJ whole genome shotgun (WGS) entry which is preliminary data.</text>
</comment>
<gene>
    <name evidence="1" type="ORF">GO707_11070</name>
</gene>
<evidence type="ECO:0000313" key="1">
    <source>
        <dbReference type="EMBL" id="MVN59760.1"/>
    </source>
</evidence>
<keyword evidence="2" id="KW-1185">Reference proteome</keyword>
<accession>A0A7K1T8M8</accession>
<dbReference type="Proteomes" id="UP000488839">
    <property type="component" value="Unassembled WGS sequence"/>
</dbReference>